<proteinExistence type="predicted"/>
<sequence>MWVVAALGPSLPLPPGCDRWIGIHVGKRTFACMSTCGASSRTGERVTRSIRHIVSKLEVPEPRCHALCERETTQSATGENGGERKKKQRSKRTRNLPDSDLKEMRFSRIFLFLFSSAYGVAHQVPVFPRCQRSSMWNEYQRVIFTSKLMLHVVSAKWVRWWGLSYARILQDTEEYKVWF</sequence>
<comment type="caution">
    <text evidence="2">The sequence shown here is derived from an EMBL/GenBank/DDBJ whole genome shotgun (WGS) entry which is preliminary data.</text>
</comment>
<gene>
    <name evidence="2" type="ORF">L210DRAFT_243651</name>
</gene>
<feature type="compositionally biased region" description="Basic residues" evidence="1">
    <location>
        <begin position="84"/>
        <end position="94"/>
    </location>
</feature>
<dbReference type="EMBL" id="WHUW01000016">
    <property type="protein sequence ID" value="KAF8438453.1"/>
    <property type="molecule type" value="Genomic_DNA"/>
</dbReference>
<reference evidence="2" key="2">
    <citation type="journal article" date="2020" name="Nat. Commun.">
        <title>Large-scale genome sequencing of mycorrhizal fungi provides insights into the early evolution of symbiotic traits.</title>
        <authorList>
            <person name="Miyauchi S."/>
            <person name="Kiss E."/>
            <person name="Kuo A."/>
            <person name="Drula E."/>
            <person name="Kohler A."/>
            <person name="Sanchez-Garcia M."/>
            <person name="Morin E."/>
            <person name="Andreopoulos B."/>
            <person name="Barry K.W."/>
            <person name="Bonito G."/>
            <person name="Buee M."/>
            <person name="Carver A."/>
            <person name="Chen C."/>
            <person name="Cichocki N."/>
            <person name="Clum A."/>
            <person name="Culley D."/>
            <person name="Crous P.W."/>
            <person name="Fauchery L."/>
            <person name="Girlanda M."/>
            <person name="Hayes R.D."/>
            <person name="Keri Z."/>
            <person name="LaButti K."/>
            <person name="Lipzen A."/>
            <person name="Lombard V."/>
            <person name="Magnuson J."/>
            <person name="Maillard F."/>
            <person name="Murat C."/>
            <person name="Nolan M."/>
            <person name="Ohm R.A."/>
            <person name="Pangilinan J."/>
            <person name="Pereira M.F."/>
            <person name="Perotto S."/>
            <person name="Peter M."/>
            <person name="Pfister S."/>
            <person name="Riley R."/>
            <person name="Sitrit Y."/>
            <person name="Stielow J.B."/>
            <person name="Szollosi G."/>
            <person name="Zifcakova L."/>
            <person name="Stursova M."/>
            <person name="Spatafora J.W."/>
            <person name="Tedersoo L."/>
            <person name="Vaario L.M."/>
            <person name="Yamada A."/>
            <person name="Yan M."/>
            <person name="Wang P."/>
            <person name="Xu J."/>
            <person name="Bruns T."/>
            <person name="Baldrian P."/>
            <person name="Vilgalys R."/>
            <person name="Dunand C."/>
            <person name="Henrissat B."/>
            <person name="Grigoriev I.V."/>
            <person name="Hibbett D."/>
            <person name="Nagy L.G."/>
            <person name="Martin F.M."/>
        </authorList>
    </citation>
    <scope>NUCLEOTIDE SEQUENCE</scope>
    <source>
        <strain evidence="2">BED1</strain>
    </source>
</reference>
<organism evidence="2 3">
    <name type="scientific">Boletus edulis BED1</name>
    <dbReference type="NCBI Taxonomy" id="1328754"/>
    <lineage>
        <taxon>Eukaryota</taxon>
        <taxon>Fungi</taxon>
        <taxon>Dikarya</taxon>
        <taxon>Basidiomycota</taxon>
        <taxon>Agaricomycotina</taxon>
        <taxon>Agaricomycetes</taxon>
        <taxon>Agaricomycetidae</taxon>
        <taxon>Boletales</taxon>
        <taxon>Boletineae</taxon>
        <taxon>Boletaceae</taxon>
        <taxon>Boletoideae</taxon>
        <taxon>Boletus</taxon>
    </lineage>
</organism>
<dbReference type="Proteomes" id="UP001194468">
    <property type="component" value="Unassembled WGS sequence"/>
</dbReference>
<name>A0AAD4BSR9_BOLED</name>
<feature type="region of interest" description="Disordered" evidence="1">
    <location>
        <begin position="70"/>
        <end position="96"/>
    </location>
</feature>
<evidence type="ECO:0000313" key="3">
    <source>
        <dbReference type="Proteomes" id="UP001194468"/>
    </source>
</evidence>
<dbReference type="AlphaFoldDB" id="A0AAD4BSR9"/>
<evidence type="ECO:0000313" key="2">
    <source>
        <dbReference type="EMBL" id="KAF8438453.1"/>
    </source>
</evidence>
<evidence type="ECO:0000256" key="1">
    <source>
        <dbReference type="SAM" id="MobiDB-lite"/>
    </source>
</evidence>
<keyword evidence="3" id="KW-1185">Reference proteome</keyword>
<reference evidence="2" key="1">
    <citation type="submission" date="2019-10" db="EMBL/GenBank/DDBJ databases">
        <authorList>
            <consortium name="DOE Joint Genome Institute"/>
            <person name="Kuo A."/>
            <person name="Miyauchi S."/>
            <person name="Kiss E."/>
            <person name="Drula E."/>
            <person name="Kohler A."/>
            <person name="Sanchez-Garcia M."/>
            <person name="Andreopoulos B."/>
            <person name="Barry K.W."/>
            <person name="Bonito G."/>
            <person name="Buee M."/>
            <person name="Carver A."/>
            <person name="Chen C."/>
            <person name="Cichocki N."/>
            <person name="Clum A."/>
            <person name="Culley D."/>
            <person name="Crous P.W."/>
            <person name="Fauchery L."/>
            <person name="Girlanda M."/>
            <person name="Hayes R."/>
            <person name="Keri Z."/>
            <person name="LaButti K."/>
            <person name="Lipzen A."/>
            <person name="Lombard V."/>
            <person name="Magnuson J."/>
            <person name="Maillard F."/>
            <person name="Morin E."/>
            <person name="Murat C."/>
            <person name="Nolan M."/>
            <person name="Ohm R."/>
            <person name="Pangilinan J."/>
            <person name="Pereira M."/>
            <person name="Perotto S."/>
            <person name="Peter M."/>
            <person name="Riley R."/>
            <person name="Sitrit Y."/>
            <person name="Stielow B."/>
            <person name="Szollosi G."/>
            <person name="Zifcakova L."/>
            <person name="Stursova M."/>
            <person name="Spatafora J.W."/>
            <person name="Tedersoo L."/>
            <person name="Vaario L.-M."/>
            <person name="Yamada A."/>
            <person name="Yan M."/>
            <person name="Wang P."/>
            <person name="Xu J."/>
            <person name="Bruns T."/>
            <person name="Baldrian P."/>
            <person name="Vilgalys R."/>
            <person name="Henrissat B."/>
            <person name="Grigoriev I.V."/>
            <person name="Hibbett D."/>
            <person name="Nagy L.G."/>
            <person name="Martin F.M."/>
        </authorList>
    </citation>
    <scope>NUCLEOTIDE SEQUENCE</scope>
    <source>
        <strain evidence="2">BED1</strain>
    </source>
</reference>
<protein>
    <submittedName>
        <fullName evidence="2">Uncharacterized protein</fullName>
    </submittedName>
</protein>
<accession>A0AAD4BSR9</accession>